<name>A0A839QNG3_9MICC</name>
<dbReference type="InterPro" id="IPR001482">
    <property type="entry name" value="T2SS/T4SS_dom"/>
</dbReference>
<dbReference type="PANTHER" id="PTHR30486">
    <property type="entry name" value="TWITCHING MOTILITY PROTEIN PILT"/>
    <property type="match status" value="1"/>
</dbReference>
<dbReference type="AlphaFoldDB" id="A0A839QNG3"/>
<comment type="caution">
    <text evidence="3">The sequence shown here is derived from an EMBL/GenBank/DDBJ whole genome shotgun (WGS) entry which is preliminary data.</text>
</comment>
<dbReference type="Gene3D" id="3.30.450.380">
    <property type="match status" value="1"/>
</dbReference>
<organism evidence="3 4">
    <name type="scientific">Paeniglutamicibacter cryotolerans</name>
    <dbReference type="NCBI Taxonomy" id="670079"/>
    <lineage>
        <taxon>Bacteria</taxon>
        <taxon>Bacillati</taxon>
        <taxon>Actinomycetota</taxon>
        <taxon>Actinomycetes</taxon>
        <taxon>Micrococcales</taxon>
        <taxon>Micrococcaceae</taxon>
        <taxon>Paeniglutamicibacter</taxon>
    </lineage>
</organism>
<accession>A0A839QNG3</accession>
<evidence type="ECO:0000313" key="3">
    <source>
        <dbReference type="EMBL" id="MBB2996314.1"/>
    </source>
</evidence>
<reference evidence="3 4" key="1">
    <citation type="submission" date="2020-08" db="EMBL/GenBank/DDBJ databases">
        <title>Sequencing the genomes of 1000 actinobacteria strains.</title>
        <authorList>
            <person name="Klenk H.-P."/>
        </authorList>
    </citation>
    <scope>NUCLEOTIDE SEQUENCE [LARGE SCALE GENOMIC DNA]</scope>
    <source>
        <strain evidence="3 4">DSM 22826</strain>
    </source>
</reference>
<keyword evidence="4" id="KW-1185">Reference proteome</keyword>
<dbReference type="GO" id="GO:0016887">
    <property type="term" value="F:ATP hydrolysis activity"/>
    <property type="evidence" value="ECO:0007669"/>
    <property type="project" value="InterPro"/>
</dbReference>
<evidence type="ECO:0000256" key="1">
    <source>
        <dbReference type="ARBA" id="ARBA00006611"/>
    </source>
</evidence>
<gene>
    <name evidence="3" type="ORF">E9229_002505</name>
</gene>
<dbReference type="Gene3D" id="3.40.50.300">
    <property type="entry name" value="P-loop containing nucleotide triphosphate hydrolases"/>
    <property type="match status" value="1"/>
</dbReference>
<feature type="domain" description="Bacterial type II secretion system protein E" evidence="2">
    <location>
        <begin position="143"/>
        <end position="404"/>
    </location>
</feature>
<proteinExistence type="inferred from homology"/>
<dbReference type="SUPFAM" id="SSF52540">
    <property type="entry name" value="P-loop containing nucleoside triphosphate hydrolases"/>
    <property type="match status" value="1"/>
</dbReference>
<dbReference type="InterPro" id="IPR050921">
    <property type="entry name" value="T4SS_GSP_E_ATPase"/>
</dbReference>
<dbReference type="Pfam" id="PF00437">
    <property type="entry name" value="T2SSE"/>
    <property type="match status" value="1"/>
</dbReference>
<protein>
    <submittedName>
        <fullName evidence="3">Pilus assembly protein CpaF</fullName>
    </submittedName>
</protein>
<dbReference type="InterPro" id="IPR027417">
    <property type="entry name" value="P-loop_NTPase"/>
</dbReference>
<sequence length="482" mass="51832">MSGSPGRGKTIDGPGSSGYVVGSLVEFHEVATTVIHTSVPALVELGPGSVVSALTRLGGAIAGDGTGRAIRRRTVDGIRIVEDEVRELIRRQGLDPALQGTEIRRLVDDAVRDYDERSMLGSLPMLTDPMTARRRIFDAVAGLGALQPLLDDPEVEEIWINGPSEVYSARSGVSELTSIRLEEVEVRNLVERMLKASGRRLDLSQPFVDCQLSDGSRLHVVIPDITRRHWAVNIRKFVARASKLEHLVDLGSISRGAAHYLDMAVGAGLNVLISGATHAGKTTMLNCLSGSIGPRERVVTIEEIFELKIPLRDVVGLQCRQPNLEGQGEINMRRLVKEALRMRPDRLIVGEVREAEALDMLIALNAGMPGLCTIHANDARSAVTKICTLPLLAGENISSSFVVPTVAACIDLVVHCSRTPDGHRYVSEILALGRRVENGAIETNCVFAMEGGELVLQQAADLSHGKFIAAGIDVAALGRAVA</sequence>
<dbReference type="Proteomes" id="UP000523000">
    <property type="component" value="Unassembled WGS sequence"/>
</dbReference>
<evidence type="ECO:0000313" key="4">
    <source>
        <dbReference type="Proteomes" id="UP000523000"/>
    </source>
</evidence>
<dbReference type="PANTHER" id="PTHR30486:SF6">
    <property type="entry name" value="TYPE IV PILUS RETRACTATION ATPASE PILT"/>
    <property type="match status" value="1"/>
</dbReference>
<comment type="similarity">
    <text evidence="1">Belongs to the GSP E family.</text>
</comment>
<evidence type="ECO:0000259" key="2">
    <source>
        <dbReference type="Pfam" id="PF00437"/>
    </source>
</evidence>
<dbReference type="EMBL" id="JACHVS010000001">
    <property type="protein sequence ID" value="MBB2996314.1"/>
    <property type="molecule type" value="Genomic_DNA"/>
</dbReference>
<dbReference type="CDD" id="cd01130">
    <property type="entry name" value="VirB11-like_ATPase"/>
    <property type="match status" value="1"/>
</dbReference>